<keyword evidence="10" id="KW-1185">Reference proteome</keyword>
<dbReference type="PANTHER" id="PTHR30294">
    <property type="entry name" value="MEMBRANE COMPONENT OF ABC TRANSPORTER YHHJ-RELATED"/>
    <property type="match status" value="1"/>
</dbReference>
<evidence type="ECO:0000256" key="7">
    <source>
        <dbReference type="SAM" id="Phobius"/>
    </source>
</evidence>
<reference evidence="10" key="1">
    <citation type="journal article" date="2019" name="Int. J. Syst. Evol. Microbiol.">
        <title>The Global Catalogue of Microorganisms (GCM) 10K type strain sequencing project: providing services to taxonomists for standard genome sequencing and annotation.</title>
        <authorList>
            <consortium name="The Broad Institute Genomics Platform"/>
            <consortium name="The Broad Institute Genome Sequencing Center for Infectious Disease"/>
            <person name="Wu L."/>
            <person name="Ma J."/>
        </authorList>
    </citation>
    <scope>NUCLEOTIDE SEQUENCE [LARGE SCALE GENOMIC DNA]</scope>
    <source>
        <strain evidence="10">JCM 11496</strain>
    </source>
</reference>
<keyword evidence="2" id="KW-1003">Cell membrane</keyword>
<evidence type="ECO:0000256" key="3">
    <source>
        <dbReference type="ARBA" id="ARBA00022692"/>
    </source>
</evidence>
<evidence type="ECO:0000256" key="6">
    <source>
        <dbReference type="SAM" id="MobiDB-lite"/>
    </source>
</evidence>
<dbReference type="Pfam" id="PF12698">
    <property type="entry name" value="ABC2_membrane_3"/>
    <property type="match status" value="1"/>
</dbReference>
<feature type="transmembrane region" description="Helical" evidence="7">
    <location>
        <begin position="197"/>
        <end position="222"/>
    </location>
</feature>
<dbReference type="InterPro" id="IPR013525">
    <property type="entry name" value="ABC2_TM"/>
</dbReference>
<comment type="caution">
    <text evidence="9">The sequence shown here is derived from an EMBL/GenBank/DDBJ whole genome shotgun (WGS) entry which is preliminary data.</text>
</comment>
<organism evidence="9 10">
    <name type="scientific">Arthrobacter flavus</name>
    <dbReference type="NCBI Taxonomy" id="95172"/>
    <lineage>
        <taxon>Bacteria</taxon>
        <taxon>Bacillati</taxon>
        <taxon>Actinomycetota</taxon>
        <taxon>Actinomycetes</taxon>
        <taxon>Micrococcales</taxon>
        <taxon>Micrococcaceae</taxon>
        <taxon>Arthrobacter</taxon>
    </lineage>
</organism>
<comment type="subcellular location">
    <subcellularLocation>
        <location evidence="1">Cell membrane</location>
        <topology evidence="1">Multi-pass membrane protein</topology>
    </subcellularLocation>
</comment>
<feature type="transmembrane region" description="Helical" evidence="7">
    <location>
        <begin position="327"/>
        <end position="352"/>
    </location>
</feature>
<dbReference type="Proteomes" id="UP001597307">
    <property type="component" value="Unassembled WGS sequence"/>
</dbReference>
<feature type="region of interest" description="Disordered" evidence="6">
    <location>
        <begin position="1"/>
        <end position="31"/>
    </location>
</feature>
<evidence type="ECO:0000259" key="8">
    <source>
        <dbReference type="Pfam" id="PF12698"/>
    </source>
</evidence>
<dbReference type="EMBL" id="JBHUGA010000067">
    <property type="protein sequence ID" value="MFD1848129.1"/>
    <property type="molecule type" value="Genomic_DNA"/>
</dbReference>
<evidence type="ECO:0000256" key="4">
    <source>
        <dbReference type="ARBA" id="ARBA00022989"/>
    </source>
</evidence>
<dbReference type="PANTHER" id="PTHR30294:SF29">
    <property type="entry name" value="MULTIDRUG ABC TRANSPORTER PERMEASE YBHS-RELATED"/>
    <property type="match status" value="1"/>
</dbReference>
<evidence type="ECO:0000313" key="9">
    <source>
        <dbReference type="EMBL" id="MFD1848129.1"/>
    </source>
</evidence>
<feature type="transmembrane region" description="Helical" evidence="7">
    <location>
        <begin position="251"/>
        <end position="271"/>
    </location>
</feature>
<feature type="compositionally biased region" description="Low complexity" evidence="6">
    <location>
        <begin position="13"/>
        <end position="31"/>
    </location>
</feature>
<name>A0ABW4QBP8_9MICC</name>
<evidence type="ECO:0000256" key="2">
    <source>
        <dbReference type="ARBA" id="ARBA00022475"/>
    </source>
</evidence>
<evidence type="ECO:0000313" key="10">
    <source>
        <dbReference type="Proteomes" id="UP001597307"/>
    </source>
</evidence>
<keyword evidence="4 7" id="KW-1133">Transmembrane helix</keyword>
<keyword evidence="5 7" id="KW-0472">Membrane</keyword>
<feature type="transmembrane region" description="Helical" evidence="7">
    <location>
        <begin position="48"/>
        <end position="69"/>
    </location>
</feature>
<dbReference type="InterPro" id="IPR051449">
    <property type="entry name" value="ABC-2_transporter_component"/>
</dbReference>
<sequence length="417" mass="43784">MSTETPVKERDGGSASPASGPSPQPQGTQPPWVIVTLREVMIKAKDRSYAISTMITLVLIVAGVVFNAFMMNRGDDFTIAVQSDSAAAAVVELADQAGGADDGNVTFTAVVAGSADAAVELVRTEEADAALLHETDGSWQLLGKTEVDSGISQQLGESLNEYVLDRNAAAAGTTAEQLLSGADVEQALLEGSEENQLLATIAGFVFSFLFYMASIIFGMAIANSVVEEKQNRVVEILATAIPIRQLLYGKVLGNTILAMVQLALYGGAALLALNLTDTADLVGSIIPASGWFLVFFLFGFLILAAIWAVLGSLASRPEDLNNNSTPVMALIFAALFTGLFASGQLLVVASYIPVVSSVAMPIRVLNSPVALWEPLLSLVIALAAAVALLHLGEKIYRRAVMQGGGALSLRKAIKLEQ</sequence>
<gene>
    <name evidence="9" type="ORF">ACFSFX_16210</name>
</gene>
<evidence type="ECO:0000256" key="5">
    <source>
        <dbReference type="ARBA" id="ARBA00023136"/>
    </source>
</evidence>
<proteinExistence type="predicted"/>
<feature type="compositionally biased region" description="Basic and acidic residues" evidence="6">
    <location>
        <begin position="1"/>
        <end position="12"/>
    </location>
</feature>
<feature type="transmembrane region" description="Helical" evidence="7">
    <location>
        <begin position="372"/>
        <end position="391"/>
    </location>
</feature>
<evidence type="ECO:0000256" key="1">
    <source>
        <dbReference type="ARBA" id="ARBA00004651"/>
    </source>
</evidence>
<keyword evidence="3 7" id="KW-0812">Transmembrane</keyword>
<protein>
    <submittedName>
        <fullName evidence="9">ABC transporter permease</fullName>
    </submittedName>
</protein>
<feature type="domain" description="ABC-2 type transporter transmembrane" evidence="8">
    <location>
        <begin position="51"/>
        <end position="388"/>
    </location>
</feature>
<dbReference type="RefSeq" id="WP_343881611.1">
    <property type="nucleotide sequence ID" value="NZ_BAAAIJ010000059.1"/>
</dbReference>
<feature type="transmembrane region" description="Helical" evidence="7">
    <location>
        <begin position="291"/>
        <end position="315"/>
    </location>
</feature>
<accession>A0ABW4QBP8</accession>